<dbReference type="InterPro" id="IPR006295">
    <property type="entry name" value="DNA_primase_DnaG"/>
</dbReference>
<dbReference type="PIRSF" id="PIRSF002811">
    <property type="entry name" value="DnaG"/>
    <property type="match status" value="1"/>
</dbReference>
<gene>
    <name evidence="12" type="primary">dnaG</name>
    <name evidence="18" type="ORF">MARGE09_P1586</name>
</gene>
<dbReference type="SUPFAM" id="SSF117023">
    <property type="entry name" value="DNA primase DnaG, C-terminal domain"/>
    <property type="match status" value="1"/>
</dbReference>
<evidence type="ECO:0000256" key="11">
    <source>
        <dbReference type="ARBA" id="ARBA00023163"/>
    </source>
</evidence>
<protein>
    <recommendedName>
        <fullName evidence="12 13">DNA primase</fullName>
        <ecNumber evidence="12">2.7.7.101</ecNumber>
    </recommendedName>
</protein>
<keyword evidence="6 12" id="KW-0479">Metal-binding</keyword>
<dbReference type="Pfam" id="PF08275">
    <property type="entry name" value="DNAG_N"/>
    <property type="match status" value="1"/>
</dbReference>
<evidence type="ECO:0000256" key="5">
    <source>
        <dbReference type="ARBA" id="ARBA00022705"/>
    </source>
</evidence>
<dbReference type="InterPro" id="IPR013173">
    <property type="entry name" value="DNA_primase_DnaG_DnaB-bd_dom"/>
</dbReference>
<evidence type="ECO:0000313" key="19">
    <source>
        <dbReference type="Proteomes" id="UP001320119"/>
    </source>
</evidence>
<comment type="domain">
    <text evidence="12">Contains an N-terminal zinc-binding domain, a central core domain that contains the primase activity, and a C-terminal DnaB-binding domain.</text>
</comment>
<dbReference type="InterPro" id="IPR036977">
    <property type="entry name" value="DNA_primase_Znf_CHC2"/>
</dbReference>
<feature type="domain" description="Toprim" evidence="17">
    <location>
        <begin position="273"/>
        <end position="355"/>
    </location>
</feature>
<dbReference type="Pfam" id="PF08278">
    <property type="entry name" value="DnaG_DnaB_bind"/>
    <property type="match status" value="1"/>
</dbReference>
<dbReference type="InterPro" id="IPR037068">
    <property type="entry name" value="DNA_primase_core_N_sf"/>
</dbReference>
<keyword evidence="9" id="KW-0460">Magnesium</keyword>
<evidence type="ECO:0000256" key="10">
    <source>
        <dbReference type="ARBA" id="ARBA00023125"/>
    </source>
</evidence>
<dbReference type="PROSITE" id="PS50880">
    <property type="entry name" value="TOPRIM"/>
    <property type="match status" value="1"/>
</dbReference>
<dbReference type="SMART" id="SM00493">
    <property type="entry name" value="TOPRIM"/>
    <property type="match status" value="1"/>
</dbReference>
<comment type="function">
    <text evidence="12 13">RNA polymerase that catalyzes the synthesis of short RNA molecules used as primers for DNA polymerase during DNA replication.</text>
</comment>
<comment type="catalytic activity">
    <reaction evidence="12">
        <text>ssDNA + n NTP = ssDNA/pppN(pN)n-1 hybrid + (n-1) diphosphate.</text>
        <dbReference type="EC" id="2.7.7.101"/>
    </reaction>
</comment>
<dbReference type="FunFam" id="3.40.1360.10:FF:000002">
    <property type="entry name" value="DNA primase"/>
    <property type="match status" value="1"/>
</dbReference>
<dbReference type="Gene3D" id="1.20.50.20">
    <property type="entry name" value="DnaG, RNA polymerase domain, helical bundle"/>
    <property type="match status" value="1"/>
</dbReference>
<dbReference type="GO" id="GO:0005737">
    <property type="term" value="C:cytoplasm"/>
    <property type="evidence" value="ECO:0007669"/>
    <property type="project" value="TreeGrafter"/>
</dbReference>
<evidence type="ECO:0000256" key="16">
    <source>
        <dbReference type="SAM" id="MobiDB-lite"/>
    </source>
</evidence>
<dbReference type="Pfam" id="PF13155">
    <property type="entry name" value="Toprim_2"/>
    <property type="match status" value="1"/>
</dbReference>
<dbReference type="KEGG" id="marq:MARGE09_P1586"/>
<evidence type="ECO:0000313" key="18">
    <source>
        <dbReference type="EMBL" id="BCD97385.1"/>
    </source>
</evidence>
<dbReference type="HAMAP" id="MF_00974">
    <property type="entry name" value="DNA_primase_DnaG"/>
    <property type="match status" value="1"/>
</dbReference>
<dbReference type="GO" id="GO:0008270">
    <property type="term" value="F:zinc ion binding"/>
    <property type="evidence" value="ECO:0007669"/>
    <property type="project" value="UniProtKB-UniRule"/>
</dbReference>
<evidence type="ECO:0000256" key="13">
    <source>
        <dbReference type="PIRNR" id="PIRNR002811"/>
    </source>
</evidence>
<keyword evidence="8 12" id="KW-0862">Zinc</keyword>
<accession>A0AAN1WH08</accession>
<dbReference type="Gene3D" id="3.90.580.10">
    <property type="entry name" value="Zinc finger, CHC2-type domain"/>
    <property type="match status" value="1"/>
</dbReference>
<evidence type="ECO:0000256" key="9">
    <source>
        <dbReference type="ARBA" id="ARBA00022842"/>
    </source>
</evidence>
<dbReference type="GO" id="GO:0003677">
    <property type="term" value="F:DNA binding"/>
    <property type="evidence" value="ECO:0007669"/>
    <property type="project" value="UniProtKB-KW"/>
</dbReference>
<evidence type="ECO:0000256" key="15">
    <source>
        <dbReference type="SAM" id="Coils"/>
    </source>
</evidence>
<dbReference type="Gene3D" id="3.90.980.10">
    <property type="entry name" value="DNA primase, catalytic core, N-terminal domain"/>
    <property type="match status" value="1"/>
</dbReference>
<dbReference type="InterPro" id="IPR030846">
    <property type="entry name" value="DnaG_bac"/>
</dbReference>
<feature type="region of interest" description="Disordered" evidence="16">
    <location>
        <begin position="458"/>
        <end position="482"/>
    </location>
</feature>
<dbReference type="Proteomes" id="UP001320119">
    <property type="component" value="Chromosome"/>
</dbReference>
<dbReference type="InterPro" id="IPR013264">
    <property type="entry name" value="DNAG_N"/>
</dbReference>
<dbReference type="Pfam" id="PF01807">
    <property type="entry name" value="Zn_ribbon_DnaG"/>
    <property type="match status" value="1"/>
</dbReference>
<evidence type="ECO:0000256" key="4">
    <source>
        <dbReference type="ARBA" id="ARBA00022695"/>
    </source>
</evidence>
<dbReference type="InterPro" id="IPR019475">
    <property type="entry name" value="DNA_primase_DnaB-bd"/>
</dbReference>
<dbReference type="GO" id="GO:0003899">
    <property type="term" value="F:DNA-directed RNA polymerase activity"/>
    <property type="evidence" value="ECO:0007669"/>
    <property type="project" value="UniProtKB-UniRule"/>
</dbReference>
<dbReference type="SUPFAM" id="SSF57783">
    <property type="entry name" value="Zinc beta-ribbon"/>
    <property type="match status" value="1"/>
</dbReference>
<keyword evidence="3 12" id="KW-0808">Transferase</keyword>
<keyword evidence="5 12" id="KW-0235">DNA replication</keyword>
<comment type="cofactor">
    <cofactor evidence="12 13 14">
        <name>Zn(2+)</name>
        <dbReference type="ChEBI" id="CHEBI:29105"/>
    </cofactor>
    <text evidence="12 13 14">Binds 1 zinc ion per monomer.</text>
</comment>
<keyword evidence="15" id="KW-0175">Coiled coil</keyword>
<evidence type="ECO:0000256" key="6">
    <source>
        <dbReference type="ARBA" id="ARBA00022723"/>
    </source>
</evidence>
<dbReference type="EC" id="2.7.7.101" evidence="12"/>
<dbReference type="GO" id="GO:1990077">
    <property type="term" value="C:primosome complex"/>
    <property type="evidence" value="ECO:0007669"/>
    <property type="project" value="UniProtKB-KW"/>
</dbReference>
<keyword evidence="11 12" id="KW-0804">Transcription</keyword>
<dbReference type="AlphaFoldDB" id="A0AAN1WH08"/>
<dbReference type="SUPFAM" id="SSF56731">
    <property type="entry name" value="DNA primase core"/>
    <property type="match status" value="1"/>
</dbReference>
<dbReference type="InterPro" id="IPR006171">
    <property type="entry name" value="TOPRIM_dom"/>
</dbReference>
<evidence type="ECO:0000256" key="12">
    <source>
        <dbReference type="HAMAP-Rule" id="MF_00974"/>
    </source>
</evidence>
<feature type="coiled-coil region" evidence="15">
    <location>
        <begin position="603"/>
        <end position="630"/>
    </location>
</feature>
<dbReference type="InterPro" id="IPR002694">
    <property type="entry name" value="Znf_CHC2"/>
</dbReference>
<dbReference type="SMART" id="SM00766">
    <property type="entry name" value="DnaG_DnaB_bind"/>
    <property type="match status" value="1"/>
</dbReference>
<keyword evidence="19" id="KW-1185">Reference proteome</keyword>
<dbReference type="EMBL" id="AP023086">
    <property type="protein sequence ID" value="BCD97385.1"/>
    <property type="molecule type" value="Genomic_DNA"/>
</dbReference>
<comment type="similarity">
    <text evidence="12 13">Belongs to the DnaG primase family.</text>
</comment>
<dbReference type="GO" id="GO:0006269">
    <property type="term" value="P:DNA replication, synthesis of primer"/>
    <property type="evidence" value="ECO:0007669"/>
    <property type="project" value="UniProtKB-UniRule"/>
</dbReference>
<dbReference type="InterPro" id="IPR050219">
    <property type="entry name" value="DnaG_primase"/>
</dbReference>
<dbReference type="InterPro" id="IPR034151">
    <property type="entry name" value="TOPRIM_DnaG_bac"/>
</dbReference>
<dbReference type="InterPro" id="IPR016136">
    <property type="entry name" value="DNA_helicase_N/primase_C"/>
</dbReference>
<dbReference type="CDD" id="cd03364">
    <property type="entry name" value="TOPRIM_DnaG_primases"/>
    <property type="match status" value="1"/>
</dbReference>
<dbReference type="SMART" id="SM00400">
    <property type="entry name" value="ZnF_CHCC"/>
    <property type="match status" value="1"/>
</dbReference>
<feature type="zinc finger region" description="CHC2-type" evidence="12 14">
    <location>
        <begin position="39"/>
        <end position="63"/>
    </location>
</feature>
<evidence type="ECO:0000256" key="3">
    <source>
        <dbReference type="ARBA" id="ARBA00022679"/>
    </source>
</evidence>
<proteinExistence type="inferred from homology"/>
<dbReference type="PANTHER" id="PTHR30313">
    <property type="entry name" value="DNA PRIMASE"/>
    <property type="match status" value="1"/>
</dbReference>
<evidence type="ECO:0000256" key="7">
    <source>
        <dbReference type="ARBA" id="ARBA00022771"/>
    </source>
</evidence>
<dbReference type="GO" id="GO:0000428">
    <property type="term" value="C:DNA-directed RNA polymerase complex"/>
    <property type="evidence" value="ECO:0007669"/>
    <property type="project" value="UniProtKB-KW"/>
</dbReference>
<dbReference type="NCBIfam" id="TIGR01391">
    <property type="entry name" value="dnaG"/>
    <property type="match status" value="1"/>
</dbReference>
<evidence type="ECO:0000256" key="14">
    <source>
        <dbReference type="PIRSR" id="PIRSR002811-1"/>
    </source>
</evidence>
<keyword evidence="4 12" id="KW-0548">Nucleotidyltransferase</keyword>
<dbReference type="FunFam" id="3.90.580.10:FF:000001">
    <property type="entry name" value="DNA primase"/>
    <property type="match status" value="1"/>
</dbReference>
<evidence type="ECO:0000256" key="2">
    <source>
        <dbReference type="ARBA" id="ARBA00022515"/>
    </source>
</evidence>
<evidence type="ECO:0000256" key="1">
    <source>
        <dbReference type="ARBA" id="ARBA00022478"/>
    </source>
</evidence>
<comment type="subunit">
    <text evidence="12">Monomer. Interacts with DnaB.</text>
</comment>
<dbReference type="Gene3D" id="3.40.1360.10">
    <property type="match status" value="1"/>
</dbReference>
<name>A0AAN1WH08_9GAMM</name>
<keyword evidence="2 12" id="KW-0639">Primosome</keyword>
<sequence>MSLIPQPFIDDLLNRLDIVDIVDKRVKLKKTGKNYSACCPFHNEKTPSFTVSQDKQFYYCFGCGASGNAVGFLMEFDKLGFVDAVEQLASSAGLQIPREEPKNKNQAPKQDFKNLYKLLADCSDYFQQQLKAHPSRDKAVSYLQNRGLTGYIAKNFGLGYAPKGWDNLLTKFGETDSDRKTLVTAGMLIEHEDENKRYDRFRDRIMFPILDIRGRTIGFGGRVLGEENRVGADGKKVKGSGPKYLNSPETPVFHKGKELYGLYQARQANRELKHLLVVEGYMDVIALAQYGINNAVATLGTACGEDHLKLAFKYTNTIVFCFDGDKAGRTAAKRALENALEVMTDGYQIKFLFLPEGQDPDTLVRQIGQDRFAELIQKGSPLEEFFFDVLSEGLNINTMEGRARLSKLAAPLLHKLPKSVYRELMFELLSQRTGLSLDILMELIGEPVPVLVPATAPTQTEEQAVPPSFNQGPPANNEDYAPLGQPIEQELEASHFPQQLQLRSEPRKKSSVELSPIRLATALLLEHPNLAHKLEEPELPETTENLQLMQLFSYLKQRENPSFASIIGYWSGRFGVEAQQQLTAIMANQLLAQAKRGNNYNDQQELQDALEKLKLQALERERQNQLAELKSRPINELSPEERQHFLQLLKVGKQVH</sequence>
<dbReference type="Pfam" id="PF10410">
    <property type="entry name" value="DnaB_bind"/>
    <property type="match status" value="1"/>
</dbReference>
<dbReference type="RefSeq" id="WP_236986856.1">
    <property type="nucleotide sequence ID" value="NZ_AP023086.1"/>
</dbReference>
<reference evidence="18 19" key="1">
    <citation type="journal article" date="2022" name="IScience">
        <title>An ultrasensitive nanofiber-based assay for enzymatic hydrolysis and deep-sea microbial degradation of cellulose.</title>
        <authorList>
            <person name="Tsudome M."/>
            <person name="Tachioka M."/>
            <person name="Miyazaki M."/>
            <person name="Uchimura K."/>
            <person name="Tsuda M."/>
            <person name="Takaki Y."/>
            <person name="Deguchi S."/>
        </authorList>
    </citation>
    <scope>NUCLEOTIDE SEQUENCE [LARGE SCALE GENOMIC DNA]</scope>
    <source>
        <strain evidence="18 19">GE09</strain>
    </source>
</reference>
<evidence type="ECO:0000256" key="8">
    <source>
        <dbReference type="ARBA" id="ARBA00022833"/>
    </source>
</evidence>
<evidence type="ECO:0000259" key="17">
    <source>
        <dbReference type="PROSITE" id="PS50880"/>
    </source>
</evidence>
<dbReference type="FunFam" id="3.90.980.10:FF:000001">
    <property type="entry name" value="DNA primase"/>
    <property type="match status" value="1"/>
</dbReference>
<organism evidence="18 19">
    <name type="scientific">Marinagarivorans cellulosilyticus</name>
    <dbReference type="NCBI Taxonomy" id="2721545"/>
    <lineage>
        <taxon>Bacteria</taxon>
        <taxon>Pseudomonadati</taxon>
        <taxon>Pseudomonadota</taxon>
        <taxon>Gammaproteobacteria</taxon>
        <taxon>Cellvibrionales</taxon>
        <taxon>Cellvibrionaceae</taxon>
        <taxon>Marinagarivorans</taxon>
    </lineage>
</organism>
<dbReference type="Gene3D" id="1.10.860.10">
    <property type="entry name" value="DNAb Helicase, Chain A"/>
    <property type="match status" value="1"/>
</dbReference>
<keyword evidence="7 12" id="KW-0863">Zinc-finger</keyword>
<keyword evidence="1 12" id="KW-0240">DNA-directed RNA polymerase</keyword>
<keyword evidence="10 12" id="KW-0238">DNA-binding</keyword>
<dbReference type="PANTHER" id="PTHR30313:SF2">
    <property type="entry name" value="DNA PRIMASE"/>
    <property type="match status" value="1"/>
</dbReference>